<dbReference type="Pfam" id="PF14099">
    <property type="entry name" value="Polysacc_lyase"/>
    <property type="match status" value="1"/>
</dbReference>
<dbReference type="InterPro" id="IPR025975">
    <property type="entry name" value="Polysacc_lyase"/>
</dbReference>
<protein>
    <submittedName>
        <fullName evidence="1">Polysaccharide lyase</fullName>
    </submittedName>
</protein>
<dbReference type="GO" id="GO:0016829">
    <property type="term" value="F:lyase activity"/>
    <property type="evidence" value="ECO:0007669"/>
    <property type="project" value="UniProtKB-KW"/>
</dbReference>
<proteinExistence type="predicted"/>
<name>A0ABV0M569_9HYPH</name>
<evidence type="ECO:0000313" key="1">
    <source>
        <dbReference type="EMBL" id="MEQ1407018.1"/>
    </source>
</evidence>
<organism evidence="1 2">
    <name type="scientific">Neorhizobium phenanthreniclasticum</name>
    <dbReference type="NCBI Taxonomy" id="3157917"/>
    <lineage>
        <taxon>Bacteria</taxon>
        <taxon>Pseudomonadati</taxon>
        <taxon>Pseudomonadota</taxon>
        <taxon>Alphaproteobacteria</taxon>
        <taxon>Hyphomicrobiales</taxon>
        <taxon>Rhizobiaceae</taxon>
        <taxon>Rhizobium/Agrobacterium group</taxon>
        <taxon>Neorhizobium</taxon>
    </lineage>
</organism>
<accession>A0ABV0M569</accession>
<gene>
    <name evidence="1" type="ORF">ABK249_18985</name>
</gene>
<keyword evidence="2" id="KW-1185">Reference proteome</keyword>
<sequence>MLITCLGFPAAQAKDSASRILHDGFDSSDFAEEGGLYYRENSEQAAGTAEFQTKVRRSGSGALKLSVRSLCPASDPGCSERAEIWERTPLRVPYEIPVWYGFAVKFADPIPTDDHRYLIAQWKREIGPKAQGDFSPYLAFRFSGGKIFVTVETNYHPDLVSSPQNGVCPDGATPVWLRPETNQMRALVVRPPDWQAVDADRFTSCTEKISVTERGNVIPEPASGWIYFAVLSKPGPKGTGHLEVFANGKWIVSVKGAIGHSDGGLGNNQYFKFGPYRDGAPDVWSLYYDDFIRSPNCEDVLKQAEYCRIVNR</sequence>
<evidence type="ECO:0000313" key="2">
    <source>
        <dbReference type="Proteomes" id="UP001496627"/>
    </source>
</evidence>
<dbReference type="EMBL" id="JBEAAL010000015">
    <property type="protein sequence ID" value="MEQ1407018.1"/>
    <property type="molecule type" value="Genomic_DNA"/>
</dbReference>
<dbReference type="Gene3D" id="2.60.120.200">
    <property type="match status" value="1"/>
</dbReference>
<reference evidence="1 2" key="1">
    <citation type="submission" date="2024-05" db="EMBL/GenBank/DDBJ databases">
        <title>Neorhizobium sp. Rsf11, a plant growth promoting and heavy metal resistant PAH-degrader.</title>
        <authorList>
            <person name="Golubev S.N."/>
            <person name="Muratova A.Y."/>
            <person name="Markelova M.I."/>
        </authorList>
    </citation>
    <scope>NUCLEOTIDE SEQUENCE [LARGE SCALE GENOMIC DNA]</scope>
    <source>
        <strain evidence="1 2">Rsf11</strain>
    </source>
</reference>
<keyword evidence="1" id="KW-0456">Lyase</keyword>
<dbReference type="Proteomes" id="UP001496627">
    <property type="component" value="Unassembled WGS sequence"/>
</dbReference>
<comment type="caution">
    <text evidence="1">The sequence shown here is derived from an EMBL/GenBank/DDBJ whole genome shotgun (WGS) entry which is preliminary data.</text>
</comment>